<name>A0A9D2CGM0_9FIRM</name>
<evidence type="ECO:0000313" key="2">
    <source>
        <dbReference type="Proteomes" id="UP000824135"/>
    </source>
</evidence>
<organism evidence="1 2">
    <name type="scientific">Candidatus Borkfalkia excrementavium</name>
    <dbReference type="NCBI Taxonomy" id="2838505"/>
    <lineage>
        <taxon>Bacteria</taxon>
        <taxon>Bacillati</taxon>
        <taxon>Bacillota</taxon>
        <taxon>Clostridia</taxon>
        <taxon>Christensenellales</taxon>
        <taxon>Christensenellaceae</taxon>
        <taxon>Candidatus Borkfalkia</taxon>
    </lineage>
</organism>
<protein>
    <submittedName>
        <fullName evidence="1">DUF4250 domain-containing protein</fullName>
    </submittedName>
</protein>
<comment type="caution">
    <text evidence="1">The sequence shown here is derived from an EMBL/GenBank/DDBJ whole genome shotgun (WGS) entry which is preliminary data.</text>
</comment>
<proteinExistence type="predicted"/>
<gene>
    <name evidence="1" type="ORF">H9728_06485</name>
</gene>
<dbReference type="InterPro" id="IPR025346">
    <property type="entry name" value="DUF4250"/>
</dbReference>
<accession>A0A9D2CGM0</accession>
<dbReference type="AlphaFoldDB" id="A0A9D2CGM0"/>
<dbReference type="Proteomes" id="UP000824135">
    <property type="component" value="Unassembled WGS sequence"/>
</dbReference>
<dbReference type="Pfam" id="PF14056">
    <property type="entry name" value="DUF4250"/>
    <property type="match status" value="1"/>
</dbReference>
<dbReference type="EMBL" id="DXCO01000039">
    <property type="protein sequence ID" value="HIY78675.1"/>
    <property type="molecule type" value="Genomic_DNA"/>
</dbReference>
<reference evidence="1" key="2">
    <citation type="submission" date="2021-04" db="EMBL/GenBank/DDBJ databases">
        <authorList>
            <person name="Gilroy R."/>
        </authorList>
    </citation>
    <scope>NUCLEOTIDE SEQUENCE</scope>
    <source>
        <strain evidence="1">CHK199-9574</strain>
    </source>
</reference>
<reference evidence="1" key="1">
    <citation type="journal article" date="2021" name="PeerJ">
        <title>Extensive microbial diversity within the chicken gut microbiome revealed by metagenomics and culture.</title>
        <authorList>
            <person name="Gilroy R."/>
            <person name="Ravi A."/>
            <person name="Getino M."/>
            <person name="Pursley I."/>
            <person name="Horton D.L."/>
            <person name="Alikhan N.F."/>
            <person name="Baker D."/>
            <person name="Gharbi K."/>
            <person name="Hall N."/>
            <person name="Watson M."/>
            <person name="Adriaenssens E.M."/>
            <person name="Foster-Nyarko E."/>
            <person name="Jarju S."/>
            <person name="Secka A."/>
            <person name="Antonio M."/>
            <person name="Oren A."/>
            <person name="Chaudhuri R.R."/>
            <person name="La Ragione R."/>
            <person name="Hildebrand F."/>
            <person name="Pallen M.J."/>
        </authorList>
    </citation>
    <scope>NUCLEOTIDE SEQUENCE</scope>
    <source>
        <strain evidence="1">CHK199-9574</strain>
    </source>
</reference>
<sequence length="60" mass="6991">MDAHIPQDPMILLSFVNMKLRDRYPSLDGLCEDLNIEKDLLQEKLGAAGFFYSEEENRFL</sequence>
<evidence type="ECO:0000313" key="1">
    <source>
        <dbReference type="EMBL" id="HIY78675.1"/>
    </source>
</evidence>